<dbReference type="Proteomes" id="UP000027997">
    <property type="component" value="Unassembled WGS sequence"/>
</dbReference>
<dbReference type="eggNOG" id="COG2227">
    <property type="taxonomic scope" value="Bacteria"/>
</dbReference>
<name>A0A081K717_9GAMM</name>
<feature type="domain" description="Methyltransferase" evidence="3">
    <location>
        <begin position="44"/>
        <end position="135"/>
    </location>
</feature>
<dbReference type="Pfam" id="PF13649">
    <property type="entry name" value="Methyltransf_25"/>
    <property type="match status" value="1"/>
</dbReference>
<dbReference type="GO" id="GO:0008168">
    <property type="term" value="F:methyltransferase activity"/>
    <property type="evidence" value="ECO:0007669"/>
    <property type="project" value="UniProtKB-KW"/>
</dbReference>
<organism evidence="4 5">
    <name type="scientific">Endozoicomonas elysicola</name>
    <dbReference type="NCBI Taxonomy" id="305900"/>
    <lineage>
        <taxon>Bacteria</taxon>
        <taxon>Pseudomonadati</taxon>
        <taxon>Pseudomonadota</taxon>
        <taxon>Gammaproteobacteria</taxon>
        <taxon>Oceanospirillales</taxon>
        <taxon>Endozoicomonadaceae</taxon>
        <taxon>Endozoicomonas</taxon>
    </lineage>
</organism>
<evidence type="ECO:0000256" key="1">
    <source>
        <dbReference type="ARBA" id="ARBA00022603"/>
    </source>
</evidence>
<evidence type="ECO:0000259" key="3">
    <source>
        <dbReference type="Pfam" id="PF13649"/>
    </source>
</evidence>
<sequence length="244" mass="27721">MKSDLNFNPLAEKYQTTDQLPYRKYMEHWVYRKVLEELEPCSSLDLACGAGFYSGLLLEMGFTPVTGVDCSADMISLARAHFADKKNIKFIESRIEDFHPETPFNVITAGWLLNYCEDTLHLEQLCTHLKSLLSSEGTMIITVDCQGEYGCHEITDNVCAKIYHTHPLKDGESFRMTLPVNPPLDIYAVHFDKATIIQAMNNAGFSKVEWLPLSLDPKGIEKLGEESWQQMINKPRIGFLKVAH</sequence>
<dbReference type="GO" id="GO:0032259">
    <property type="term" value="P:methylation"/>
    <property type="evidence" value="ECO:0007669"/>
    <property type="project" value="UniProtKB-KW"/>
</dbReference>
<dbReference type="Gene3D" id="3.40.50.150">
    <property type="entry name" value="Vaccinia Virus protein VP39"/>
    <property type="match status" value="1"/>
</dbReference>
<keyword evidence="2" id="KW-0808">Transferase</keyword>
<dbReference type="CDD" id="cd02440">
    <property type="entry name" value="AdoMet_MTases"/>
    <property type="match status" value="1"/>
</dbReference>
<gene>
    <name evidence="4" type="ORF">GV64_03555</name>
</gene>
<evidence type="ECO:0000256" key="2">
    <source>
        <dbReference type="ARBA" id="ARBA00022679"/>
    </source>
</evidence>
<keyword evidence="5" id="KW-1185">Reference proteome</keyword>
<evidence type="ECO:0000313" key="4">
    <source>
        <dbReference type="EMBL" id="KEI69943.1"/>
    </source>
</evidence>
<dbReference type="InterPro" id="IPR029063">
    <property type="entry name" value="SAM-dependent_MTases_sf"/>
</dbReference>
<accession>A0A081K717</accession>
<dbReference type="STRING" id="305900.GV64_03555"/>
<comment type="caution">
    <text evidence="4">The sequence shown here is derived from an EMBL/GenBank/DDBJ whole genome shotgun (WGS) entry which is preliminary data.</text>
</comment>
<evidence type="ECO:0000313" key="5">
    <source>
        <dbReference type="Proteomes" id="UP000027997"/>
    </source>
</evidence>
<dbReference type="EMBL" id="JOJP01000001">
    <property type="protein sequence ID" value="KEI69943.1"/>
    <property type="molecule type" value="Genomic_DNA"/>
</dbReference>
<dbReference type="PANTHER" id="PTHR43861:SF1">
    <property type="entry name" value="TRANS-ACONITATE 2-METHYLTRANSFERASE"/>
    <property type="match status" value="1"/>
</dbReference>
<reference evidence="4 5" key="1">
    <citation type="submission" date="2014-06" db="EMBL/GenBank/DDBJ databases">
        <title>Whole Genome Sequences of Three Symbiotic Endozoicomonas Bacteria.</title>
        <authorList>
            <person name="Neave M.J."/>
            <person name="Apprill A."/>
            <person name="Voolstra C.R."/>
        </authorList>
    </citation>
    <scope>NUCLEOTIDE SEQUENCE [LARGE SCALE GENOMIC DNA]</scope>
    <source>
        <strain evidence="4 5">DSM 22380</strain>
    </source>
</reference>
<protein>
    <recommendedName>
        <fullName evidence="3">Methyltransferase domain-containing protein</fullName>
    </recommendedName>
</protein>
<keyword evidence="1" id="KW-0489">Methyltransferase</keyword>
<dbReference type="PANTHER" id="PTHR43861">
    <property type="entry name" value="TRANS-ACONITATE 2-METHYLTRANSFERASE-RELATED"/>
    <property type="match status" value="1"/>
</dbReference>
<dbReference type="RefSeq" id="WP_020584565.1">
    <property type="nucleotide sequence ID" value="NZ_JOJP01000001.1"/>
</dbReference>
<dbReference type="SUPFAM" id="SSF53335">
    <property type="entry name" value="S-adenosyl-L-methionine-dependent methyltransferases"/>
    <property type="match status" value="1"/>
</dbReference>
<dbReference type="InterPro" id="IPR041698">
    <property type="entry name" value="Methyltransf_25"/>
</dbReference>
<dbReference type="AlphaFoldDB" id="A0A081K717"/>
<proteinExistence type="predicted"/>